<dbReference type="EMBL" id="AP019416">
    <property type="protein sequence ID" value="BBI50562.1"/>
    <property type="molecule type" value="Genomic_DNA"/>
</dbReference>
<gene>
    <name evidence="5" type="ORF">HORIV_29830</name>
</gene>
<accession>A0ABM7GIT1</accession>
<keyword evidence="2" id="KW-0813">Transport</keyword>
<sequence length="117" mass="13001">MGINPSNFAALETADVVFYNGYQLEQWMPQVEATLIDGTPLVAVAEASEYPQTIITGDMEGDVDPHLWMDPRAVSAYVQVVANELEHLLPQRAEEFQQRAEALKKSCMPCMLNSRSA</sequence>
<comment type="subcellular location">
    <subcellularLocation>
        <location evidence="1">Cell envelope</location>
    </subcellularLocation>
</comment>
<name>A0ABM7GIT1_9GAMM</name>
<organism evidence="5 6">
    <name type="scientific">Vreelandella olivaria</name>
    <dbReference type="NCBI Taxonomy" id="390919"/>
    <lineage>
        <taxon>Bacteria</taxon>
        <taxon>Pseudomonadati</taxon>
        <taxon>Pseudomonadota</taxon>
        <taxon>Gammaproteobacteria</taxon>
        <taxon>Oceanospirillales</taxon>
        <taxon>Halomonadaceae</taxon>
        <taxon>Vreelandella</taxon>
    </lineage>
</organism>
<dbReference type="Pfam" id="PF01297">
    <property type="entry name" value="ZnuA"/>
    <property type="match status" value="1"/>
</dbReference>
<dbReference type="SUPFAM" id="SSF53807">
    <property type="entry name" value="Helical backbone' metal receptor"/>
    <property type="match status" value="1"/>
</dbReference>
<evidence type="ECO:0000313" key="5">
    <source>
        <dbReference type="EMBL" id="BBI50562.1"/>
    </source>
</evidence>
<keyword evidence="3" id="KW-0479">Metal-binding</keyword>
<dbReference type="Gene3D" id="3.40.50.1980">
    <property type="entry name" value="Nitrogenase molybdenum iron protein domain"/>
    <property type="match status" value="1"/>
</dbReference>
<dbReference type="PANTHER" id="PTHR42953:SF1">
    <property type="entry name" value="METAL-BINDING PROTEIN HI_0362-RELATED"/>
    <property type="match status" value="1"/>
</dbReference>
<reference evidence="6" key="1">
    <citation type="journal article" date="2019" name="Microbiol. Resour. Announc.">
        <title>Complete Genome Sequence of Halomonas olivaria, a Moderately Halophilic Bacterium Isolated from Olive Processing Effluents, Obtained by Nanopore Sequencing.</title>
        <authorList>
            <person name="Nagata S."/>
            <person name="Ii K.M."/>
            <person name="Tsukimi T."/>
            <person name="Miura M.C."/>
            <person name="Galipon J."/>
            <person name="Arakawa K."/>
        </authorList>
    </citation>
    <scope>NUCLEOTIDE SEQUENCE [LARGE SCALE GENOMIC DNA]</scope>
    <source>
        <strain evidence="6">TYRC17</strain>
    </source>
</reference>
<evidence type="ECO:0000256" key="1">
    <source>
        <dbReference type="ARBA" id="ARBA00004196"/>
    </source>
</evidence>
<evidence type="ECO:0000256" key="3">
    <source>
        <dbReference type="ARBA" id="ARBA00022723"/>
    </source>
</evidence>
<dbReference type="Proteomes" id="UP000289555">
    <property type="component" value="Chromosome"/>
</dbReference>
<dbReference type="InterPro" id="IPR006127">
    <property type="entry name" value="ZnuA-like"/>
</dbReference>
<dbReference type="InterPro" id="IPR050492">
    <property type="entry name" value="Bact_metal-bind_prot9"/>
</dbReference>
<dbReference type="PANTHER" id="PTHR42953">
    <property type="entry name" value="HIGH-AFFINITY ZINC UPTAKE SYSTEM PROTEIN ZNUA-RELATED"/>
    <property type="match status" value="1"/>
</dbReference>
<keyword evidence="4" id="KW-0732">Signal</keyword>
<evidence type="ECO:0000256" key="4">
    <source>
        <dbReference type="ARBA" id="ARBA00022729"/>
    </source>
</evidence>
<proteinExistence type="predicted"/>
<keyword evidence="6" id="KW-1185">Reference proteome</keyword>
<evidence type="ECO:0000313" key="6">
    <source>
        <dbReference type="Proteomes" id="UP000289555"/>
    </source>
</evidence>
<evidence type="ECO:0000256" key="2">
    <source>
        <dbReference type="ARBA" id="ARBA00022448"/>
    </source>
</evidence>
<protein>
    <submittedName>
        <fullName evidence="5">Uncharacterized protein</fullName>
    </submittedName>
</protein>